<keyword evidence="1" id="KW-0175">Coiled coil</keyword>
<accession>A0A110B5W1</accession>
<name>A0A110B5W1_HALHR</name>
<dbReference type="Pfam" id="PF13476">
    <property type="entry name" value="AAA_23"/>
    <property type="match status" value="1"/>
</dbReference>
<dbReference type="PANTHER" id="PTHR32182">
    <property type="entry name" value="DNA REPLICATION AND REPAIR PROTEIN RECF"/>
    <property type="match status" value="1"/>
</dbReference>
<feature type="coiled-coil region" evidence="1">
    <location>
        <begin position="741"/>
        <end position="776"/>
    </location>
</feature>
<reference evidence="3" key="1">
    <citation type="submission" date="2016-02" db="EMBL/GenBank/DDBJ databases">
        <title>Halorhodospira halochloris DSM-1059 complete genome, version 2.</title>
        <authorList>
            <person name="Tsukatani Y."/>
        </authorList>
    </citation>
    <scope>NUCLEOTIDE SEQUENCE</scope>
    <source>
        <strain evidence="3">DSM 1059</strain>
    </source>
</reference>
<dbReference type="InterPro" id="IPR038729">
    <property type="entry name" value="Rad50/SbcC_AAA"/>
</dbReference>
<dbReference type="Proteomes" id="UP000218890">
    <property type="component" value="Chromosome"/>
</dbReference>
<feature type="domain" description="Rad50/SbcC-type AAA" evidence="2">
    <location>
        <begin position="355"/>
        <end position="542"/>
    </location>
</feature>
<proteinExistence type="predicted"/>
<evidence type="ECO:0000256" key="1">
    <source>
        <dbReference type="SAM" id="Coils"/>
    </source>
</evidence>
<dbReference type="GO" id="GO:0006302">
    <property type="term" value="P:double-strand break repair"/>
    <property type="evidence" value="ECO:0007669"/>
    <property type="project" value="InterPro"/>
</dbReference>
<dbReference type="InterPro" id="IPR027417">
    <property type="entry name" value="P-loop_NTPase"/>
</dbReference>
<dbReference type="Gene3D" id="3.40.50.300">
    <property type="entry name" value="P-loop containing nucleotide triphosphate hydrolases"/>
    <property type="match status" value="2"/>
</dbReference>
<dbReference type="Gene3D" id="3.20.20.140">
    <property type="entry name" value="Metal-dependent hydrolases"/>
    <property type="match status" value="1"/>
</dbReference>
<dbReference type="OrthoDB" id="9791620at2"/>
<evidence type="ECO:0000313" key="4">
    <source>
        <dbReference type="Proteomes" id="UP000218890"/>
    </source>
</evidence>
<dbReference type="KEGG" id="hhk:HH1059_14140"/>
<keyword evidence="4" id="KW-1185">Reference proteome</keyword>
<dbReference type="AlphaFoldDB" id="A0A110B5W1"/>
<sequence>MSDIRASSKGRGSQWHKWDLQVHTPFSYLNNQFGTDFIAYAAALFEKAYHNKVSVIGVTDYFTIEGFRKLKRLQNDPTPLADICAEEYIVYGCELLLLPNVELRLDQLIEGRRINLHVIFSEEVCEDDIEDRFLNQLKFDVETGPESPTERWPLKKKMLAQYGELLQSQHETFSKEDALKIGMQQASVALSDVQSALQQSPSIFSGRYLIAVPPDEDLSRLSWHGQAHSTRKRLLQASHLLFSSNENTRRWAIGEKSPSKEQFREEFRDLKLCIPTSDSHKTEDLFQFPLGRDAWLCCELTFSGLRQCVNEPSARSYVGTTPPKLQDLASNPSRYIDQIAIRPKSSTENAGWFDVELPVNPGLVAIIGNKGSGKSALLDCAALAGNSHAEEEFSFLNRDRFCKRPQNLASKFETEVTWASGEVISIGLDEKTDHSKPRKVEYLPQSYIENICTEISDEGPVRFSRELEQVVFRHLPEDKRQKANNFRELVSESVRPFRDRAEQARSELKVVNEKIVDLEDRLSSEWIARLKYLENQRLEELREAWQGKPRLSVKSRAAINATDKQVEEHAARLRKRARDLDARLKRVRRIEKAWRQYSESAIRLSRVGENVKAHIENTIQKYCEDFYSVDLDPESFISLSIQWDKTWDKQEQANRALERVHVILGSEKGEGLLAWCARCNEELQALQRDQSAIEREFDSELANRARWKKRVWGLLNDEESGLRKLRREISVIQDGTLDQRLEDARRERARITQRIAEAIENERKELEELYQPVAQRLWQEELSVDEVPLNFAASIIDVGLVDGFLSYINQGRRGTFSGSEEGRQKASGLVEECFDNTAGTLTKVAEALEQALRADLREDEGHQPTRNPDDQIKGSASRHELYNFLYGLEKFAAIYEIRWGEKRIERLSPGERGVLLLVFHLVLSPEGTPLLIDQPEGNLDNETIYNTLVSAIKSAAEHRQVIIVTHNPNLAIVCDANQIIVAEIVTDQNNTVVYKSGSIESVSIAASSVDILEGTWPAFDVRGSKYGLHR</sequence>
<protein>
    <submittedName>
        <fullName evidence="3">ATPase</fullName>
    </submittedName>
</protein>
<dbReference type="GO" id="GO:0000731">
    <property type="term" value="P:DNA synthesis involved in DNA repair"/>
    <property type="evidence" value="ECO:0007669"/>
    <property type="project" value="TreeGrafter"/>
</dbReference>
<dbReference type="PANTHER" id="PTHR32182:SF0">
    <property type="entry name" value="DNA REPLICATION AND REPAIR PROTEIN RECF"/>
    <property type="match status" value="1"/>
</dbReference>
<dbReference type="InterPro" id="IPR054787">
    <property type="entry name" value="TrlF_ATPase"/>
</dbReference>
<dbReference type="RefSeq" id="WP_096409531.1">
    <property type="nucleotide sequence ID" value="NZ_AP017372.2"/>
</dbReference>
<dbReference type="GO" id="GO:0016887">
    <property type="term" value="F:ATP hydrolysis activity"/>
    <property type="evidence" value="ECO:0007669"/>
    <property type="project" value="InterPro"/>
</dbReference>
<organism evidence="3 4">
    <name type="scientific">Halorhodospira halochloris</name>
    <name type="common">Ectothiorhodospira halochloris</name>
    <dbReference type="NCBI Taxonomy" id="1052"/>
    <lineage>
        <taxon>Bacteria</taxon>
        <taxon>Pseudomonadati</taxon>
        <taxon>Pseudomonadota</taxon>
        <taxon>Gammaproteobacteria</taxon>
        <taxon>Chromatiales</taxon>
        <taxon>Ectothiorhodospiraceae</taxon>
        <taxon>Halorhodospira</taxon>
    </lineage>
</organism>
<gene>
    <name evidence="3" type="ORF">HH1059_14140</name>
</gene>
<evidence type="ECO:0000313" key="3">
    <source>
        <dbReference type="EMBL" id="BAU58122.1"/>
    </source>
</evidence>
<evidence type="ECO:0000259" key="2">
    <source>
        <dbReference type="Pfam" id="PF13476"/>
    </source>
</evidence>
<dbReference type="EMBL" id="AP017372">
    <property type="protein sequence ID" value="BAU58122.1"/>
    <property type="molecule type" value="Genomic_DNA"/>
</dbReference>
<dbReference type="NCBIfam" id="NF045780">
    <property type="entry name" value="TrlF_fam_ATP"/>
    <property type="match status" value="1"/>
</dbReference>
<dbReference type="SUPFAM" id="SSF52540">
    <property type="entry name" value="P-loop containing nucleoside triphosphate hydrolases"/>
    <property type="match status" value="1"/>
</dbReference>